<feature type="active site" evidence="9">
    <location>
        <position position="38"/>
    </location>
</feature>
<gene>
    <name evidence="9 10" type="primary">bioD</name>
    <name evidence="10" type="ORF">IAC10_06765</name>
</gene>
<evidence type="ECO:0000256" key="3">
    <source>
        <dbReference type="ARBA" id="ARBA00022723"/>
    </source>
</evidence>
<dbReference type="PIRSF" id="PIRSF006755">
    <property type="entry name" value="DTB_synth"/>
    <property type="match status" value="1"/>
</dbReference>
<evidence type="ECO:0000256" key="2">
    <source>
        <dbReference type="ARBA" id="ARBA00022598"/>
    </source>
</evidence>
<dbReference type="PANTHER" id="PTHR43210:SF2">
    <property type="entry name" value="ATP-DEPENDENT DETHIOBIOTIN SYNTHETASE BIOD 2"/>
    <property type="match status" value="1"/>
</dbReference>
<dbReference type="InterPro" id="IPR004472">
    <property type="entry name" value="DTB_synth_BioD"/>
</dbReference>
<comment type="function">
    <text evidence="9">Catalyzes a mechanistically unusual reaction, the ATP-dependent insertion of CO2 between the N7 and N8 nitrogen atoms of 7,8-diaminopelargonic acid (DAPA, also called 7,8-diammoniononanoate) to form a ureido ring.</text>
</comment>
<dbReference type="GO" id="GO:0000287">
    <property type="term" value="F:magnesium ion binding"/>
    <property type="evidence" value="ECO:0007669"/>
    <property type="project" value="UniProtKB-UniRule"/>
</dbReference>
<dbReference type="SUPFAM" id="SSF52540">
    <property type="entry name" value="P-loop containing nucleoside triphosphate hydrolases"/>
    <property type="match status" value="1"/>
</dbReference>
<dbReference type="NCBIfam" id="TIGR00347">
    <property type="entry name" value="bioD"/>
    <property type="match status" value="1"/>
</dbReference>
<evidence type="ECO:0000256" key="8">
    <source>
        <dbReference type="ARBA" id="ARBA00047386"/>
    </source>
</evidence>
<keyword evidence="6 9" id="KW-0067">ATP-binding</keyword>
<keyword evidence="7 9" id="KW-0460">Magnesium</keyword>
<evidence type="ECO:0000313" key="11">
    <source>
        <dbReference type="Proteomes" id="UP000823928"/>
    </source>
</evidence>
<accession>A0A9D1EZ05</accession>
<comment type="pathway">
    <text evidence="9">Cofactor biosynthesis; biotin biosynthesis; biotin from 7,8-diaminononanoate: step 1/2.</text>
</comment>
<evidence type="ECO:0000256" key="5">
    <source>
        <dbReference type="ARBA" id="ARBA00022756"/>
    </source>
</evidence>
<dbReference type="Proteomes" id="UP000823928">
    <property type="component" value="Unassembled WGS sequence"/>
</dbReference>
<comment type="catalytic activity">
    <reaction evidence="8">
        <text>(7R,8S)-8-amino-7-(carboxyamino)nonanoate + ATP = (4R,5S)-dethiobiotin + ADP + phosphate + H(+)</text>
        <dbReference type="Rhea" id="RHEA:63684"/>
        <dbReference type="ChEBI" id="CHEBI:15378"/>
        <dbReference type="ChEBI" id="CHEBI:30616"/>
        <dbReference type="ChEBI" id="CHEBI:43474"/>
        <dbReference type="ChEBI" id="CHEBI:149470"/>
        <dbReference type="ChEBI" id="CHEBI:149473"/>
        <dbReference type="ChEBI" id="CHEBI:456216"/>
    </reaction>
</comment>
<dbReference type="EC" id="6.3.3.3" evidence="9"/>
<feature type="binding site" evidence="9">
    <location>
        <position position="55"/>
    </location>
    <ligand>
        <name>Mg(2+)</name>
        <dbReference type="ChEBI" id="CHEBI:18420"/>
    </ligand>
</feature>
<evidence type="ECO:0000256" key="4">
    <source>
        <dbReference type="ARBA" id="ARBA00022741"/>
    </source>
</evidence>
<feature type="binding site" evidence="9">
    <location>
        <begin position="179"/>
        <end position="180"/>
    </location>
    <ligand>
        <name>ATP</name>
        <dbReference type="ChEBI" id="CHEBI:30616"/>
    </ligand>
</feature>
<dbReference type="GO" id="GO:0005829">
    <property type="term" value="C:cytosol"/>
    <property type="evidence" value="ECO:0007669"/>
    <property type="project" value="TreeGrafter"/>
</dbReference>
<feature type="binding site" evidence="9">
    <location>
        <position position="116"/>
    </location>
    <ligand>
        <name>Mg(2+)</name>
        <dbReference type="ChEBI" id="CHEBI:18420"/>
    </ligand>
</feature>
<dbReference type="InterPro" id="IPR027417">
    <property type="entry name" value="P-loop_NTPase"/>
</dbReference>
<evidence type="ECO:0000256" key="7">
    <source>
        <dbReference type="ARBA" id="ARBA00022842"/>
    </source>
</evidence>
<dbReference type="AlphaFoldDB" id="A0A9D1EZ05"/>
<reference evidence="10" key="2">
    <citation type="journal article" date="2021" name="PeerJ">
        <title>Extensive microbial diversity within the chicken gut microbiome revealed by metagenomics and culture.</title>
        <authorList>
            <person name="Gilroy R."/>
            <person name="Ravi A."/>
            <person name="Getino M."/>
            <person name="Pursley I."/>
            <person name="Horton D.L."/>
            <person name="Alikhan N.F."/>
            <person name="Baker D."/>
            <person name="Gharbi K."/>
            <person name="Hall N."/>
            <person name="Watson M."/>
            <person name="Adriaenssens E.M."/>
            <person name="Foster-Nyarko E."/>
            <person name="Jarju S."/>
            <person name="Secka A."/>
            <person name="Antonio M."/>
            <person name="Oren A."/>
            <person name="Chaudhuri R.R."/>
            <person name="La Ragione R."/>
            <person name="Hildebrand F."/>
            <person name="Pallen M.J."/>
        </authorList>
    </citation>
    <scope>NUCLEOTIDE SEQUENCE</scope>
    <source>
        <strain evidence="10">6276</strain>
    </source>
</reference>
<keyword evidence="3 9" id="KW-0479">Metal-binding</keyword>
<comment type="subcellular location">
    <subcellularLocation>
        <location evidence="9">Cytoplasm</location>
    </subcellularLocation>
</comment>
<feature type="binding site" evidence="9">
    <location>
        <begin position="116"/>
        <end position="119"/>
    </location>
    <ligand>
        <name>ATP</name>
        <dbReference type="ChEBI" id="CHEBI:30616"/>
    </ligand>
</feature>
<protein>
    <recommendedName>
        <fullName evidence="9">ATP-dependent dethiobiotin synthetase BioD</fullName>
        <ecNumber evidence="9">6.3.3.3</ecNumber>
    </recommendedName>
    <alternativeName>
        <fullName evidence="9">DTB synthetase</fullName>
        <shortName evidence="9">DTBS</shortName>
    </alternativeName>
    <alternativeName>
        <fullName evidence="9">Dethiobiotin synthase</fullName>
    </alternativeName>
</protein>
<dbReference type="GO" id="GO:0009102">
    <property type="term" value="P:biotin biosynthetic process"/>
    <property type="evidence" value="ECO:0007669"/>
    <property type="project" value="UniProtKB-UniRule"/>
</dbReference>
<dbReference type="GO" id="GO:0004141">
    <property type="term" value="F:dethiobiotin synthase activity"/>
    <property type="evidence" value="ECO:0007669"/>
    <property type="project" value="UniProtKB-UniRule"/>
</dbReference>
<dbReference type="Pfam" id="PF13500">
    <property type="entry name" value="AAA_26"/>
    <property type="match status" value="1"/>
</dbReference>
<feature type="binding site" evidence="9">
    <location>
        <begin position="13"/>
        <end position="18"/>
    </location>
    <ligand>
        <name>ATP</name>
        <dbReference type="ChEBI" id="CHEBI:30616"/>
    </ligand>
</feature>
<reference evidence="10" key="1">
    <citation type="submission" date="2020-10" db="EMBL/GenBank/DDBJ databases">
        <authorList>
            <person name="Gilroy R."/>
        </authorList>
    </citation>
    <scope>NUCLEOTIDE SEQUENCE</scope>
    <source>
        <strain evidence="10">6276</strain>
    </source>
</reference>
<comment type="catalytic activity">
    <reaction evidence="9">
        <text>(7R,8S)-7,8-diammoniononanoate + CO2 + ATP = (4R,5S)-dethiobiotin + ADP + phosphate + 3 H(+)</text>
        <dbReference type="Rhea" id="RHEA:15805"/>
        <dbReference type="ChEBI" id="CHEBI:15378"/>
        <dbReference type="ChEBI" id="CHEBI:16526"/>
        <dbReference type="ChEBI" id="CHEBI:30616"/>
        <dbReference type="ChEBI" id="CHEBI:43474"/>
        <dbReference type="ChEBI" id="CHEBI:149469"/>
        <dbReference type="ChEBI" id="CHEBI:149473"/>
        <dbReference type="ChEBI" id="CHEBI:456216"/>
        <dbReference type="EC" id="6.3.3.3"/>
    </reaction>
</comment>
<comment type="subunit">
    <text evidence="9">Homodimer.</text>
</comment>
<name>A0A9D1EZ05_9BACT</name>
<sequence>MPKGLFITATGTDVGKTFVSAIIVKKMREMGFNCGYFKPALSGAEMKDGKIVAGDCEYVLKTAGMTANPLNFASYIFKTAVSPHLAAKIEGVSISKEKILADFEKKKQEFDYIVVEGAGGIVCPFNLKDEKIILPDIIKMLGLDVIVIAKAELGSINSAVLTTEYIKNAGIGLKGIILNKYNEKDFMQRDNKLQIENLTGVEVIAQVKENEKDFEIDKDKLLSLFKEI</sequence>
<dbReference type="GO" id="GO:0005524">
    <property type="term" value="F:ATP binding"/>
    <property type="evidence" value="ECO:0007669"/>
    <property type="project" value="UniProtKB-UniRule"/>
</dbReference>
<dbReference type="PANTHER" id="PTHR43210">
    <property type="entry name" value="DETHIOBIOTIN SYNTHETASE"/>
    <property type="match status" value="1"/>
</dbReference>
<dbReference type="CDD" id="cd03109">
    <property type="entry name" value="DTBS"/>
    <property type="match status" value="1"/>
</dbReference>
<comment type="cofactor">
    <cofactor evidence="9">
        <name>Mg(2+)</name>
        <dbReference type="ChEBI" id="CHEBI:18420"/>
    </cofactor>
</comment>
<evidence type="ECO:0000256" key="9">
    <source>
        <dbReference type="HAMAP-Rule" id="MF_00336"/>
    </source>
</evidence>
<keyword evidence="2 9" id="KW-0436">Ligase</keyword>
<evidence type="ECO:0000313" key="10">
    <source>
        <dbReference type="EMBL" id="HIS36316.1"/>
    </source>
</evidence>
<comment type="similarity">
    <text evidence="9">Belongs to the dethiobiotin synthetase family.</text>
</comment>
<dbReference type="Gene3D" id="3.40.50.300">
    <property type="entry name" value="P-loop containing nucleotide triphosphate hydrolases"/>
    <property type="match status" value="1"/>
</dbReference>
<comment type="caution">
    <text evidence="10">The sequence shown here is derived from an EMBL/GenBank/DDBJ whole genome shotgun (WGS) entry which is preliminary data.</text>
</comment>
<feature type="binding site" evidence="9">
    <location>
        <position position="42"/>
    </location>
    <ligand>
        <name>substrate</name>
    </ligand>
</feature>
<keyword evidence="4 9" id="KW-0547">Nucleotide-binding</keyword>
<evidence type="ECO:0000256" key="1">
    <source>
        <dbReference type="ARBA" id="ARBA00022490"/>
    </source>
</evidence>
<proteinExistence type="inferred from homology"/>
<evidence type="ECO:0000256" key="6">
    <source>
        <dbReference type="ARBA" id="ARBA00022840"/>
    </source>
</evidence>
<dbReference type="EMBL" id="DVIU01000135">
    <property type="protein sequence ID" value="HIS36316.1"/>
    <property type="molecule type" value="Genomic_DNA"/>
</dbReference>
<comment type="caution">
    <text evidence="9">Lacks conserved residue(s) required for the propagation of feature annotation.</text>
</comment>
<feature type="binding site" evidence="9">
    <location>
        <position position="17"/>
    </location>
    <ligand>
        <name>Mg(2+)</name>
        <dbReference type="ChEBI" id="CHEBI:18420"/>
    </ligand>
</feature>
<feature type="binding site" evidence="9">
    <location>
        <position position="55"/>
    </location>
    <ligand>
        <name>ATP</name>
        <dbReference type="ChEBI" id="CHEBI:30616"/>
    </ligand>
</feature>
<keyword evidence="5 9" id="KW-0093">Biotin biosynthesis</keyword>
<dbReference type="HAMAP" id="MF_00336">
    <property type="entry name" value="BioD"/>
    <property type="match status" value="1"/>
</dbReference>
<organism evidence="10 11">
    <name type="scientific">Candidatus Scatousia excrementigallinarum</name>
    <dbReference type="NCBI Taxonomy" id="2840935"/>
    <lineage>
        <taxon>Bacteria</taxon>
        <taxon>Candidatus Scatousia</taxon>
    </lineage>
</organism>
<keyword evidence="1 9" id="KW-0963">Cytoplasm</keyword>